<feature type="region of interest" description="Disordered" evidence="1">
    <location>
        <begin position="125"/>
        <end position="166"/>
    </location>
</feature>
<protein>
    <submittedName>
        <fullName evidence="2">Uncharacterized protein</fullName>
    </submittedName>
</protein>
<comment type="caution">
    <text evidence="2">The sequence shown here is derived from an EMBL/GenBank/DDBJ whole genome shotgun (WGS) entry which is preliminary data.</text>
</comment>
<organism evidence="2 3">
    <name type="scientific">Dunaliella salina</name>
    <name type="common">Green alga</name>
    <name type="synonym">Protococcus salinus</name>
    <dbReference type="NCBI Taxonomy" id="3046"/>
    <lineage>
        <taxon>Eukaryota</taxon>
        <taxon>Viridiplantae</taxon>
        <taxon>Chlorophyta</taxon>
        <taxon>core chlorophytes</taxon>
        <taxon>Chlorophyceae</taxon>
        <taxon>CS clade</taxon>
        <taxon>Chlamydomonadales</taxon>
        <taxon>Dunaliellaceae</taxon>
        <taxon>Dunaliella</taxon>
    </lineage>
</organism>
<dbReference type="Proteomes" id="UP000815325">
    <property type="component" value="Unassembled WGS sequence"/>
</dbReference>
<sequence>MLFSGRNACIYPCNNSGQQHSGARVLHQQSRGSEKYLPLRCAAARDADAGTSTTARRGLVLAAPLVLQALASLTHQPAAALAEEATVEAPTASPPSVKGGEFKELYDDILAYKFKYPVSTVSGKPLKMLLSHPPEKYSSESQGEHGQEEAGWKRESLQEQSCQCGQ</sequence>
<evidence type="ECO:0000313" key="3">
    <source>
        <dbReference type="Proteomes" id="UP000815325"/>
    </source>
</evidence>
<keyword evidence="3" id="KW-1185">Reference proteome</keyword>
<feature type="non-terminal residue" evidence="2">
    <location>
        <position position="166"/>
    </location>
</feature>
<proteinExistence type="predicted"/>
<dbReference type="EMBL" id="MU070076">
    <property type="protein sequence ID" value="KAF5830123.1"/>
    <property type="molecule type" value="Genomic_DNA"/>
</dbReference>
<reference evidence="2" key="1">
    <citation type="submission" date="2017-08" db="EMBL/GenBank/DDBJ databases">
        <authorList>
            <person name="Polle J.E."/>
            <person name="Barry K."/>
            <person name="Cushman J."/>
            <person name="Schmutz J."/>
            <person name="Tran D."/>
            <person name="Hathwaick L.T."/>
            <person name="Yim W.C."/>
            <person name="Jenkins J."/>
            <person name="Mckie-Krisberg Z.M."/>
            <person name="Prochnik S."/>
            <person name="Lindquist E."/>
            <person name="Dockter R.B."/>
            <person name="Adam C."/>
            <person name="Molina H."/>
            <person name="Bunkerborg J."/>
            <person name="Jin E."/>
            <person name="Buchheim M."/>
            <person name="Magnuson J."/>
        </authorList>
    </citation>
    <scope>NUCLEOTIDE SEQUENCE</scope>
    <source>
        <strain evidence="2">CCAP 19/18</strain>
    </source>
</reference>
<evidence type="ECO:0000313" key="2">
    <source>
        <dbReference type="EMBL" id="KAF5830123.1"/>
    </source>
</evidence>
<gene>
    <name evidence="2" type="ORF">DUNSADRAFT_15014</name>
</gene>
<feature type="compositionally biased region" description="Basic and acidic residues" evidence="1">
    <location>
        <begin position="133"/>
        <end position="157"/>
    </location>
</feature>
<evidence type="ECO:0000256" key="1">
    <source>
        <dbReference type="SAM" id="MobiDB-lite"/>
    </source>
</evidence>
<name>A0ABQ7G688_DUNSA</name>
<accession>A0ABQ7G688</accession>